<comment type="caution">
    <text evidence="5">The sequence shown here is derived from an EMBL/GenBank/DDBJ whole genome shotgun (WGS) entry which is preliminary data.</text>
</comment>
<proteinExistence type="predicted"/>
<dbReference type="Proteomes" id="UP001426770">
    <property type="component" value="Unassembled WGS sequence"/>
</dbReference>
<evidence type="ECO:0000256" key="1">
    <source>
        <dbReference type="ARBA" id="ARBA00021292"/>
    </source>
</evidence>
<dbReference type="PANTHER" id="PTHR45947">
    <property type="entry name" value="SULFOQUINOVOSYL TRANSFERASE SQD2"/>
    <property type="match status" value="1"/>
</dbReference>
<dbReference type="Gene3D" id="3.40.50.2000">
    <property type="entry name" value="Glycogen Phosphorylase B"/>
    <property type="match status" value="2"/>
</dbReference>
<dbReference type="InterPro" id="IPR050194">
    <property type="entry name" value="Glycosyltransferase_grp1"/>
</dbReference>
<evidence type="ECO:0000313" key="6">
    <source>
        <dbReference type="Proteomes" id="UP001426770"/>
    </source>
</evidence>
<dbReference type="EMBL" id="BAABRR010000004">
    <property type="protein sequence ID" value="GAA5518585.1"/>
    <property type="molecule type" value="Genomic_DNA"/>
</dbReference>
<keyword evidence="6" id="KW-1185">Reference proteome</keyword>
<dbReference type="Pfam" id="PF13579">
    <property type="entry name" value="Glyco_trans_4_4"/>
    <property type="match status" value="1"/>
</dbReference>
<accession>A0ABP9WFM0</accession>
<keyword evidence="2" id="KW-0328">Glycosyltransferase</keyword>
<organism evidence="5 6">
    <name type="scientific">Demequina sediminis</name>
    <dbReference type="NCBI Taxonomy" id="1930058"/>
    <lineage>
        <taxon>Bacteria</taxon>
        <taxon>Bacillati</taxon>
        <taxon>Actinomycetota</taxon>
        <taxon>Actinomycetes</taxon>
        <taxon>Micrococcales</taxon>
        <taxon>Demequinaceae</taxon>
        <taxon>Demequina</taxon>
    </lineage>
</organism>
<reference evidence="5 6" key="1">
    <citation type="submission" date="2024-02" db="EMBL/GenBank/DDBJ databases">
        <title>Lysinimicrobium sediminis NBRC 112286.</title>
        <authorList>
            <person name="Ichikawa N."/>
            <person name="Katano-Makiyama Y."/>
            <person name="Hidaka K."/>
        </authorList>
    </citation>
    <scope>NUCLEOTIDE SEQUENCE [LARGE SCALE GENOMIC DNA]</scope>
    <source>
        <strain evidence="5 6">NBRC 112286</strain>
    </source>
</reference>
<feature type="domain" description="Glycosyltransferase subfamily 4-like N-terminal" evidence="4">
    <location>
        <begin position="20"/>
        <end position="194"/>
    </location>
</feature>
<gene>
    <name evidence="5" type="primary">mshA_2</name>
    <name evidence="5" type="ORF">Lsed01_01015</name>
</gene>
<keyword evidence="3" id="KW-0808">Transferase</keyword>
<evidence type="ECO:0000259" key="4">
    <source>
        <dbReference type="Pfam" id="PF13579"/>
    </source>
</evidence>
<evidence type="ECO:0000313" key="5">
    <source>
        <dbReference type="EMBL" id="GAA5518585.1"/>
    </source>
</evidence>
<dbReference type="InterPro" id="IPR028098">
    <property type="entry name" value="Glyco_trans_4-like_N"/>
</dbReference>
<evidence type="ECO:0000256" key="3">
    <source>
        <dbReference type="ARBA" id="ARBA00022679"/>
    </source>
</evidence>
<dbReference type="RefSeq" id="WP_286214416.1">
    <property type="nucleotide sequence ID" value="NZ_AP027736.1"/>
</dbReference>
<sequence length="393" mass="41780">MASRRLLILTSTMPAREGDGTPAFVADLSAQLAQDFEVRILAPAVPGAPARTRLDDRVEVIRYRYFPRRWEDLADGAILENVRAKRSRLMQVPPLLAGLAWAVRSQVREFRPDAIHAHWVIPQGVVATGVARSVPLVITTLGGDLYALENGAATALKRRALRHARAVTVMNEDMRERAIALGADPATTHVMPMGARLATLEATTAREVAPPSRRHPVRVLAVGRLVEKKGFDVLLAALRAAQSRLELVIVGDGPERATLEAAAAGLPVKFLGQLGRAELNAQYDQAAIAVFPSRRASTGDQDGLPVAMLEAMGAGCAVIASDLPGLNEAIEEGHSGALVPPGDVAALARTIEVVAEDAELRASLGAAARERAQTYSIDAVGAGYRALFHGIVS</sequence>
<protein>
    <recommendedName>
        <fullName evidence="1">D-inositol 3-phosphate glycosyltransferase</fullName>
    </recommendedName>
</protein>
<dbReference type="Pfam" id="PF13692">
    <property type="entry name" value="Glyco_trans_1_4"/>
    <property type="match status" value="1"/>
</dbReference>
<dbReference type="SUPFAM" id="SSF53756">
    <property type="entry name" value="UDP-Glycosyltransferase/glycogen phosphorylase"/>
    <property type="match status" value="1"/>
</dbReference>
<evidence type="ECO:0000256" key="2">
    <source>
        <dbReference type="ARBA" id="ARBA00022676"/>
    </source>
</evidence>
<dbReference type="PANTHER" id="PTHR45947:SF3">
    <property type="entry name" value="SULFOQUINOVOSYL TRANSFERASE SQD2"/>
    <property type="match status" value="1"/>
</dbReference>
<name>A0ABP9WFM0_9MICO</name>